<feature type="region of interest" description="Disordered" evidence="1">
    <location>
        <begin position="1"/>
        <end position="43"/>
    </location>
</feature>
<name>A0AAT9HJR5_9ACTN</name>
<protein>
    <submittedName>
        <fullName evidence="2">Uncharacterized protein</fullName>
    </submittedName>
</protein>
<dbReference type="EMBL" id="AP035768">
    <property type="protein sequence ID" value="BFO17666.1"/>
    <property type="molecule type" value="Genomic_DNA"/>
</dbReference>
<reference evidence="2" key="1">
    <citation type="submission" date="2024-06" db="EMBL/GenBank/DDBJ databases">
        <authorList>
            <consortium name="consrtm"/>
            <person name="Uemura M."/>
            <person name="Terahara T."/>
        </authorList>
    </citation>
    <scope>NUCLEOTIDE SEQUENCE</scope>
    <source>
        <strain evidence="2">KM77-8</strain>
    </source>
</reference>
<organism evidence="2">
    <name type="scientific">Streptomyces haneummycinicus</name>
    <dbReference type="NCBI Taxonomy" id="3074435"/>
    <lineage>
        <taxon>Bacteria</taxon>
        <taxon>Bacillati</taxon>
        <taxon>Actinomycetota</taxon>
        <taxon>Actinomycetes</taxon>
        <taxon>Kitasatosporales</taxon>
        <taxon>Streptomycetaceae</taxon>
        <taxon>Streptomyces</taxon>
    </lineage>
</organism>
<reference evidence="2" key="2">
    <citation type="submission" date="2024-07" db="EMBL/GenBank/DDBJ databases">
        <title>Streptomyces haneummycinica sp. nov., a new antibiotic-producing actinobacterium isolated from marine sediment.</title>
        <authorList>
            <person name="Uemura M."/>
            <person name="Hamada M."/>
            <person name="Hirano S."/>
            <person name="Kobayashi K."/>
            <person name="Ohshiro T."/>
            <person name="Kobayashi T."/>
            <person name="Terahara T."/>
        </authorList>
    </citation>
    <scope>NUCLEOTIDE SEQUENCE</scope>
    <source>
        <strain evidence="2">KM77-8</strain>
    </source>
</reference>
<proteinExistence type="predicted"/>
<accession>A0AAT9HJR5</accession>
<dbReference type="AlphaFoldDB" id="A0AAT9HJR5"/>
<sequence length="61" mass="6419">MPGHGLRTGAGRVTSAEVPRTAAAAEMNVGKHRNRSPGEEPRVMTKAIKLLTALPRRSASA</sequence>
<evidence type="ECO:0000313" key="2">
    <source>
        <dbReference type="EMBL" id="BFO17666.1"/>
    </source>
</evidence>
<evidence type="ECO:0000256" key="1">
    <source>
        <dbReference type="SAM" id="MobiDB-lite"/>
    </source>
</evidence>
<gene>
    <name evidence="2" type="ORF">SHKM778_40540</name>
</gene>